<feature type="transmembrane region" description="Helical" evidence="1">
    <location>
        <begin position="6"/>
        <end position="28"/>
    </location>
</feature>
<keyword evidence="1" id="KW-0812">Transmembrane</keyword>
<dbReference type="AlphaFoldDB" id="A0A841K6C3"/>
<evidence type="ECO:0000256" key="1">
    <source>
        <dbReference type="SAM" id="Phobius"/>
    </source>
</evidence>
<evidence type="ECO:0000313" key="3">
    <source>
        <dbReference type="Proteomes" id="UP000588017"/>
    </source>
</evidence>
<dbReference type="Proteomes" id="UP000588017">
    <property type="component" value="Unassembled WGS sequence"/>
</dbReference>
<feature type="transmembrane region" description="Helical" evidence="1">
    <location>
        <begin position="65"/>
        <end position="96"/>
    </location>
</feature>
<sequence length="104" mass="10433">MVDGTTAFLAIALMAAVTFLTRIGGVVIMSFVPITPRIEAFLRHLAVSVIVALVVPAAVKGGPTAVLAVATAGLVMVLTRSAVGAMLAGVACAALLRALPIPLL</sequence>
<comment type="caution">
    <text evidence="2">The sequence shown here is derived from an EMBL/GenBank/DDBJ whole genome shotgun (WGS) entry which is preliminary data.</text>
</comment>
<accession>A0A841K6C3</accession>
<dbReference type="EMBL" id="JACHEH010000003">
    <property type="protein sequence ID" value="MBB6168057.1"/>
    <property type="molecule type" value="Genomic_DNA"/>
</dbReference>
<gene>
    <name evidence="2" type="ORF">HNQ73_001680</name>
</gene>
<name>A0A841K6C3_9HYPH</name>
<keyword evidence="1" id="KW-1133">Transmembrane helix</keyword>
<feature type="transmembrane region" description="Helical" evidence="1">
    <location>
        <begin position="40"/>
        <end position="59"/>
    </location>
</feature>
<keyword evidence="1" id="KW-0472">Membrane</keyword>
<protein>
    <submittedName>
        <fullName evidence="2">Putative membrane protein</fullName>
    </submittedName>
</protein>
<proteinExistence type="predicted"/>
<organism evidence="2 3">
    <name type="scientific">Chelatococcus composti</name>
    <dbReference type="NCBI Taxonomy" id="1743235"/>
    <lineage>
        <taxon>Bacteria</taxon>
        <taxon>Pseudomonadati</taxon>
        <taxon>Pseudomonadota</taxon>
        <taxon>Alphaproteobacteria</taxon>
        <taxon>Hyphomicrobiales</taxon>
        <taxon>Chelatococcaceae</taxon>
        <taxon>Chelatococcus</taxon>
    </lineage>
</organism>
<reference evidence="2 3" key="1">
    <citation type="submission" date="2020-08" db="EMBL/GenBank/DDBJ databases">
        <title>Genomic Encyclopedia of Type Strains, Phase IV (KMG-IV): sequencing the most valuable type-strain genomes for metagenomic binning, comparative biology and taxonomic classification.</title>
        <authorList>
            <person name="Goeker M."/>
        </authorList>
    </citation>
    <scope>NUCLEOTIDE SEQUENCE [LARGE SCALE GENOMIC DNA]</scope>
    <source>
        <strain evidence="2 3">DSM 101465</strain>
    </source>
</reference>
<dbReference type="Pfam" id="PF05437">
    <property type="entry name" value="AzlD"/>
    <property type="match status" value="1"/>
</dbReference>
<evidence type="ECO:0000313" key="2">
    <source>
        <dbReference type="EMBL" id="MBB6168057.1"/>
    </source>
</evidence>
<dbReference type="RefSeq" id="WP_183334128.1">
    <property type="nucleotide sequence ID" value="NZ_BMHX01000003.1"/>
</dbReference>
<keyword evidence="3" id="KW-1185">Reference proteome</keyword>
<dbReference type="InterPro" id="IPR008407">
    <property type="entry name" value="Brnchd-chn_aa_trnsp_AzlD"/>
</dbReference>